<evidence type="ECO:0000313" key="6">
    <source>
        <dbReference type="EMBL" id="WPU64861.1"/>
    </source>
</evidence>
<dbReference type="PANTHER" id="PTHR30126:SF98">
    <property type="entry name" value="HTH-TYPE TRANSCRIPTIONAL ACTIVATOR BAUR"/>
    <property type="match status" value="1"/>
</dbReference>
<dbReference type="EMBL" id="CP139487">
    <property type="protein sequence ID" value="WPU64861.1"/>
    <property type="molecule type" value="Genomic_DNA"/>
</dbReference>
<dbReference type="Pfam" id="PF00126">
    <property type="entry name" value="HTH_1"/>
    <property type="match status" value="1"/>
</dbReference>
<keyword evidence="4" id="KW-0804">Transcription</keyword>
<dbReference type="Proteomes" id="UP001324634">
    <property type="component" value="Chromosome"/>
</dbReference>
<evidence type="ECO:0000259" key="5">
    <source>
        <dbReference type="PROSITE" id="PS50931"/>
    </source>
</evidence>
<dbReference type="InterPro" id="IPR005119">
    <property type="entry name" value="LysR_subst-bd"/>
</dbReference>
<accession>A0AAX4HNX5</accession>
<dbReference type="PANTHER" id="PTHR30126">
    <property type="entry name" value="HTH-TYPE TRANSCRIPTIONAL REGULATOR"/>
    <property type="match status" value="1"/>
</dbReference>
<proteinExistence type="inferred from homology"/>
<keyword evidence="7" id="KW-1185">Reference proteome</keyword>
<evidence type="ECO:0000256" key="1">
    <source>
        <dbReference type="ARBA" id="ARBA00009437"/>
    </source>
</evidence>
<dbReference type="Pfam" id="PF03466">
    <property type="entry name" value="LysR_substrate"/>
    <property type="match status" value="1"/>
</dbReference>
<sequence length="296" mass="33547">MVPLNYNQLYYFYKIAEQGSIALASKSVLISSPALSMQLKELEDSFGTPLFDRVGKKLVLTEAGTIVFEYARDIFKLGFELKDTLADRNKGQERTRIEIGCQDSIPKNVADELLAFLLETKSCKVLLKEGNREQLLKMQNEYKLDLILTNSVPQVDNSYIFESRLLAKEELIVVGHPKFKSKSKWPGILKEVPMVLPTYDSSSRQKLDLYFKKNNLVIDVIAEVEDKATEIDLALRGHGLISVMKKSVAHLLKEKVLVEFGPLTGVQEEIWMIIGKRKILNPLALHAMKNFTLSVK</sequence>
<feature type="domain" description="HTH lysR-type" evidence="5">
    <location>
        <begin position="4"/>
        <end position="61"/>
    </location>
</feature>
<evidence type="ECO:0000256" key="3">
    <source>
        <dbReference type="ARBA" id="ARBA00023125"/>
    </source>
</evidence>
<name>A0AAX4HNX5_9BACT</name>
<comment type="similarity">
    <text evidence="1">Belongs to the LysR transcriptional regulatory family.</text>
</comment>
<dbReference type="InterPro" id="IPR036390">
    <property type="entry name" value="WH_DNA-bd_sf"/>
</dbReference>
<dbReference type="SUPFAM" id="SSF53850">
    <property type="entry name" value="Periplasmic binding protein-like II"/>
    <property type="match status" value="1"/>
</dbReference>
<dbReference type="Gene3D" id="3.40.190.290">
    <property type="match status" value="1"/>
</dbReference>
<dbReference type="PROSITE" id="PS50931">
    <property type="entry name" value="HTH_LYSR"/>
    <property type="match status" value="1"/>
</dbReference>
<reference evidence="6 7" key="1">
    <citation type="submission" date="2023-11" db="EMBL/GenBank/DDBJ databases">
        <title>Peredibacter starrii A3.12.</title>
        <authorList>
            <person name="Mitchell R.J."/>
        </authorList>
    </citation>
    <scope>NUCLEOTIDE SEQUENCE [LARGE SCALE GENOMIC DNA]</scope>
    <source>
        <strain evidence="6 7">A3.12</strain>
    </source>
</reference>
<dbReference type="InterPro" id="IPR000847">
    <property type="entry name" value="LysR_HTH_N"/>
</dbReference>
<keyword evidence="3" id="KW-0238">DNA-binding</keyword>
<organism evidence="6 7">
    <name type="scientific">Peredibacter starrii</name>
    <dbReference type="NCBI Taxonomy" id="28202"/>
    <lineage>
        <taxon>Bacteria</taxon>
        <taxon>Pseudomonadati</taxon>
        <taxon>Bdellovibrionota</taxon>
        <taxon>Bacteriovoracia</taxon>
        <taxon>Bacteriovoracales</taxon>
        <taxon>Bacteriovoracaceae</taxon>
        <taxon>Peredibacter</taxon>
    </lineage>
</organism>
<dbReference type="RefSeq" id="WP_321394467.1">
    <property type="nucleotide sequence ID" value="NZ_CP139487.1"/>
</dbReference>
<evidence type="ECO:0000256" key="2">
    <source>
        <dbReference type="ARBA" id="ARBA00023015"/>
    </source>
</evidence>
<keyword evidence="2" id="KW-0805">Transcription regulation</keyword>
<evidence type="ECO:0000313" key="7">
    <source>
        <dbReference type="Proteomes" id="UP001324634"/>
    </source>
</evidence>
<dbReference type="SUPFAM" id="SSF46785">
    <property type="entry name" value="Winged helix' DNA-binding domain"/>
    <property type="match status" value="1"/>
</dbReference>
<dbReference type="GO" id="GO:0000976">
    <property type="term" value="F:transcription cis-regulatory region binding"/>
    <property type="evidence" value="ECO:0007669"/>
    <property type="project" value="TreeGrafter"/>
</dbReference>
<dbReference type="KEGG" id="psti:SOO65_19385"/>
<gene>
    <name evidence="6" type="ORF">SOO65_19385</name>
</gene>
<protein>
    <submittedName>
        <fullName evidence="6">LysR family transcriptional regulator</fullName>
    </submittedName>
</protein>
<dbReference type="AlphaFoldDB" id="A0AAX4HNX5"/>
<dbReference type="InterPro" id="IPR036388">
    <property type="entry name" value="WH-like_DNA-bd_sf"/>
</dbReference>
<dbReference type="Gene3D" id="1.10.10.10">
    <property type="entry name" value="Winged helix-like DNA-binding domain superfamily/Winged helix DNA-binding domain"/>
    <property type="match status" value="1"/>
</dbReference>
<evidence type="ECO:0000256" key="4">
    <source>
        <dbReference type="ARBA" id="ARBA00023163"/>
    </source>
</evidence>
<dbReference type="GO" id="GO:0003700">
    <property type="term" value="F:DNA-binding transcription factor activity"/>
    <property type="evidence" value="ECO:0007669"/>
    <property type="project" value="InterPro"/>
</dbReference>